<dbReference type="EMBL" id="JARQGV010000004">
    <property type="protein sequence ID" value="MDT2251538.1"/>
    <property type="molecule type" value="Genomic_DNA"/>
</dbReference>
<reference evidence="1" key="2">
    <citation type="submission" date="2023-03" db="EMBL/GenBank/DDBJ databases">
        <authorList>
            <person name="Obshta O."/>
            <person name="Zabrodski M.W."/>
            <person name="Soomro T."/>
            <person name="Wilson G."/>
            <person name="Masood F."/>
            <person name="Thebeau J."/>
            <person name="Bezerra Da Silva M.C."/>
            <person name="Raza F."/>
            <person name="Biganski S."/>
            <person name="Jose M."/>
            <person name="Camilli M."/>
            <person name="Kozii I.V."/>
            <person name="Kozii R.V."/>
            <person name="Simko E."/>
            <person name="Wood S.C."/>
        </authorList>
    </citation>
    <scope>NUCLEOTIDE SEQUENCE</scope>
    <source>
        <strain evidence="1">PL001</strain>
    </source>
</reference>
<protein>
    <submittedName>
        <fullName evidence="1">Uncharacterized protein</fullName>
    </submittedName>
</protein>
<dbReference type="Proteomes" id="UP001259239">
    <property type="component" value="Unassembled WGS sequence"/>
</dbReference>
<proteinExistence type="predicted"/>
<sequence>MGFDKDSVNVAKVVNSGNSHVFVEASATTSTFADAIAKALQVIGESLIAAKE</sequence>
<gene>
    <name evidence="1" type="ORF">P7H09_09455</name>
</gene>
<evidence type="ECO:0000313" key="1">
    <source>
        <dbReference type="EMBL" id="MDT2251538.1"/>
    </source>
</evidence>
<organism evidence="1 2">
    <name type="scientific">Paenibacillus larvae</name>
    <dbReference type="NCBI Taxonomy" id="1464"/>
    <lineage>
        <taxon>Bacteria</taxon>
        <taxon>Bacillati</taxon>
        <taxon>Bacillota</taxon>
        <taxon>Bacilli</taxon>
        <taxon>Bacillales</taxon>
        <taxon>Paenibacillaceae</taxon>
        <taxon>Paenibacillus</taxon>
    </lineage>
</organism>
<reference evidence="1" key="1">
    <citation type="journal article" date="2023" name="J. Vet. Diagn. Invest.">
        <title>Oxytetracycline-resistant Paenibacillus larvae identified in commercial beekeeping operations in Saskatchewan using pooled honey sampling.</title>
        <authorList>
            <person name="Obshta O."/>
            <person name="Zabrodski M.W."/>
            <person name="Soomro T."/>
            <person name="Wilson G."/>
            <person name="Masood F."/>
            <person name="Thebeau J."/>
            <person name="Silva M.C.B."/>
            <person name="Biganski S."/>
            <person name="Kozii I.V."/>
            <person name="Koziy R.V."/>
            <person name="Raza M.F."/>
            <person name="Jose M.S."/>
            <person name="Simko E."/>
            <person name="Wood S.C."/>
        </authorList>
    </citation>
    <scope>NUCLEOTIDE SEQUENCE</scope>
    <source>
        <strain evidence="1">PL001</strain>
    </source>
</reference>
<dbReference type="AlphaFoldDB" id="A0AAP5JT67"/>
<accession>A0AAP5JT67</accession>
<evidence type="ECO:0000313" key="2">
    <source>
        <dbReference type="Proteomes" id="UP001259239"/>
    </source>
</evidence>
<name>A0AAP5JT67_9BACL</name>
<comment type="caution">
    <text evidence="1">The sequence shown here is derived from an EMBL/GenBank/DDBJ whole genome shotgun (WGS) entry which is preliminary data.</text>
</comment>
<dbReference type="RefSeq" id="WP_155116284.1">
    <property type="nucleotide sequence ID" value="NZ_CBCRXL010000088.1"/>
</dbReference>